<dbReference type="PANTHER" id="PTHR46124:SF2">
    <property type="entry name" value="D-AMINOACYL-TRNA DEACYLASE"/>
    <property type="match status" value="1"/>
</dbReference>
<dbReference type="PROSITE" id="PS01091">
    <property type="entry name" value="TATD_3"/>
    <property type="match status" value="1"/>
</dbReference>
<dbReference type="InterPro" id="IPR015991">
    <property type="entry name" value="TatD/YcfH-like"/>
</dbReference>
<dbReference type="PANTHER" id="PTHR46124">
    <property type="entry name" value="D-AMINOACYL-TRNA DEACYLASE"/>
    <property type="match status" value="1"/>
</dbReference>
<dbReference type="FunFam" id="3.20.20.140:FF:000005">
    <property type="entry name" value="TatD family hydrolase"/>
    <property type="match status" value="1"/>
</dbReference>
<feature type="binding site" evidence="4">
    <location>
        <position position="155"/>
    </location>
    <ligand>
        <name>a divalent metal cation</name>
        <dbReference type="ChEBI" id="CHEBI:60240"/>
        <label>2</label>
    </ligand>
</feature>
<dbReference type="EMBL" id="JADEYS010000002">
    <property type="protein sequence ID" value="MBE9396294.1"/>
    <property type="molecule type" value="Genomic_DNA"/>
</dbReference>
<proteinExistence type="inferred from homology"/>
<keyword evidence="2 4" id="KW-0479">Metal-binding</keyword>
<dbReference type="GO" id="GO:0016788">
    <property type="term" value="F:hydrolase activity, acting on ester bonds"/>
    <property type="evidence" value="ECO:0007669"/>
    <property type="project" value="InterPro"/>
</dbReference>
<dbReference type="Gene3D" id="3.20.20.140">
    <property type="entry name" value="Metal-dependent hydrolases"/>
    <property type="match status" value="1"/>
</dbReference>
<keyword evidence="3 5" id="KW-0378">Hydrolase</keyword>
<evidence type="ECO:0000256" key="2">
    <source>
        <dbReference type="ARBA" id="ARBA00022723"/>
    </source>
</evidence>
<keyword evidence="6" id="KW-1185">Reference proteome</keyword>
<gene>
    <name evidence="5" type="ORF">IOQ59_03340</name>
</gene>
<dbReference type="AlphaFoldDB" id="A0A8J7FAX2"/>
<dbReference type="SUPFAM" id="SSF51556">
    <property type="entry name" value="Metallo-dependent hydrolases"/>
    <property type="match status" value="1"/>
</dbReference>
<dbReference type="Proteomes" id="UP000640333">
    <property type="component" value="Unassembled WGS sequence"/>
</dbReference>
<reference evidence="5" key="1">
    <citation type="submission" date="2020-10" db="EMBL/GenBank/DDBJ databases">
        <title>Bacterium isolated from coastal waters sediment.</title>
        <authorList>
            <person name="Chen R.-J."/>
            <person name="Lu D.-C."/>
            <person name="Zhu K.-L."/>
            <person name="Du Z.-J."/>
        </authorList>
    </citation>
    <scope>NUCLEOTIDE SEQUENCE</scope>
    <source>
        <strain evidence="5">N1Y112</strain>
    </source>
</reference>
<dbReference type="GO" id="GO:0005829">
    <property type="term" value="C:cytosol"/>
    <property type="evidence" value="ECO:0007669"/>
    <property type="project" value="TreeGrafter"/>
</dbReference>
<dbReference type="GO" id="GO:0004536">
    <property type="term" value="F:DNA nuclease activity"/>
    <property type="evidence" value="ECO:0007669"/>
    <property type="project" value="InterPro"/>
</dbReference>
<comment type="caution">
    <text evidence="5">The sequence shown here is derived from an EMBL/GenBank/DDBJ whole genome shotgun (WGS) entry which is preliminary data.</text>
</comment>
<organism evidence="5 6">
    <name type="scientific">Pontibacterium sinense</name>
    <dbReference type="NCBI Taxonomy" id="2781979"/>
    <lineage>
        <taxon>Bacteria</taxon>
        <taxon>Pseudomonadati</taxon>
        <taxon>Pseudomonadota</taxon>
        <taxon>Gammaproteobacteria</taxon>
        <taxon>Oceanospirillales</taxon>
        <taxon>Oceanospirillaceae</taxon>
        <taxon>Pontibacterium</taxon>
    </lineage>
</organism>
<feature type="binding site" evidence="4">
    <location>
        <position position="6"/>
    </location>
    <ligand>
        <name>a divalent metal cation</name>
        <dbReference type="ChEBI" id="CHEBI:60240"/>
        <label>1</label>
    </ligand>
</feature>
<protein>
    <submittedName>
        <fullName evidence="5">TatD family hydrolase</fullName>
    </submittedName>
</protein>
<dbReference type="RefSeq" id="WP_193951839.1">
    <property type="nucleotide sequence ID" value="NZ_JADEYS010000002.1"/>
</dbReference>
<sequence length="264" mass="29757">MFIDSHCHLDRLDLSPYDGNFEAMLDAATARQVQQMLCVSIEMEQFRSMYEQIKPYDHIFASVGVHPLNTEGDVVSTEVLVEAAQQPRIVAIGETGLDYYYQQDTVEVQQQSFRNHLQASSETKLPTIIHTRDAREDTLSIIKDSGDVNVGGVLHCFTESLEMAKAALDLNYMISFSGIITFRNAAELREVVKAIPLERILIETDAPYLAPVPYRGKKNEPKYVVEVAQCVADLKGVRVEQVADQTRENFHQLFSRTQVSSTPE</sequence>
<feature type="binding site" evidence="4">
    <location>
        <position position="130"/>
    </location>
    <ligand>
        <name>a divalent metal cation</name>
        <dbReference type="ChEBI" id="CHEBI:60240"/>
        <label>2</label>
    </ligand>
</feature>
<dbReference type="PIRSF" id="PIRSF005902">
    <property type="entry name" value="DNase_TatD"/>
    <property type="match status" value="1"/>
</dbReference>
<feature type="binding site" evidence="4">
    <location>
        <position position="8"/>
    </location>
    <ligand>
        <name>a divalent metal cation</name>
        <dbReference type="ChEBI" id="CHEBI:60240"/>
        <label>1</label>
    </ligand>
</feature>
<name>A0A8J7FAX2_9GAMM</name>
<dbReference type="Pfam" id="PF01026">
    <property type="entry name" value="TatD_DNase"/>
    <property type="match status" value="1"/>
</dbReference>
<dbReference type="NCBIfam" id="TIGR00010">
    <property type="entry name" value="YchF/TatD family DNA exonuclease"/>
    <property type="match status" value="1"/>
</dbReference>
<evidence type="ECO:0000256" key="1">
    <source>
        <dbReference type="ARBA" id="ARBA00009275"/>
    </source>
</evidence>
<evidence type="ECO:0000313" key="5">
    <source>
        <dbReference type="EMBL" id="MBE9396294.1"/>
    </source>
</evidence>
<dbReference type="InterPro" id="IPR032466">
    <property type="entry name" value="Metal_Hydrolase"/>
</dbReference>
<feature type="binding site" evidence="4">
    <location>
        <position position="205"/>
    </location>
    <ligand>
        <name>a divalent metal cation</name>
        <dbReference type="ChEBI" id="CHEBI:60240"/>
        <label>1</label>
    </ligand>
</feature>
<evidence type="ECO:0000256" key="3">
    <source>
        <dbReference type="ARBA" id="ARBA00022801"/>
    </source>
</evidence>
<feature type="binding site" evidence="4">
    <location>
        <position position="94"/>
    </location>
    <ligand>
        <name>a divalent metal cation</name>
        <dbReference type="ChEBI" id="CHEBI:60240"/>
        <label>1</label>
    </ligand>
</feature>
<dbReference type="GO" id="GO:0046872">
    <property type="term" value="F:metal ion binding"/>
    <property type="evidence" value="ECO:0007669"/>
    <property type="project" value="UniProtKB-KW"/>
</dbReference>
<comment type="similarity">
    <text evidence="1">Belongs to the metallo-dependent hydrolases superfamily. TatD-type hydrolase family.</text>
</comment>
<evidence type="ECO:0000313" key="6">
    <source>
        <dbReference type="Proteomes" id="UP000640333"/>
    </source>
</evidence>
<dbReference type="CDD" id="cd01310">
    <property type="entry name" value="TatD_DNAse"/>
    <property type="match status" value="1"/>
</dbReference>
<evidence type="ECO:0000256" key="4">
    <source>
        <dbReference type="PIRSR" id="PIRSR005902-1"/>
    </source>
</evidence>
<dbReference type="InterPro" id="IPR018228">
    <property type="entry name" value="DNase_TatD-rel_CS"/>
</dbReference>
<accession>A0A8J7FAX2</accession>
<dbReference type="InterPro" id="IPR001130">
    <property type="entry name" value="TatD-like"/>
</dbReference>
<dbReference type="PROSITE" id="PS01137">
    <property type="entry name" value="TATD_1"/>
    <property type="match status" value="1"/>
</dbReference>